<dbReference type="AlphaFoldDB" id="A0A1U6I6S6"/>
<evidence type="ECO:0000313" key="1">
    <source>
        <dbReference type="EMBL" id="SLK03679.1"/>
    </source>
</evidence>
<gene>
    <name evidence="1" type="ORF">SAMN06295987_104278</name>
</gene>
<protein>
    <submittedName>
        <fullName evidence="1">Uncharacterized protein</fullName>
    </submittedName>
</protein>
<name>A0A1U6I6S6_9SPHN</name>
<evidence type="ECO:0000313" key="2">
    <source>
        <dbReference type="Proteomes" id="UP000190989"/>
    </source>
</evidence>
<sequence length="111" mass="12296">MDLREKVARALCEASGGHWRTNDFLSEQGKQMLDLDALNNHWRYKADAAIRTVLDALREPSPGMVMAGISERHEQPVPEAWSLATANIWQAMLDAAIREHAGDADLIDGGE</sequence>
<dbReference type="RefSeq" id="WP_079730924.1">
    <property type="nucleotide sequence ID" value="NZ_FVZE01000004.1"/>
</dbReference>
<dbReference type="Proteomes" id="UP000190989">
    <property type="component" value="Unassembled WGS sequence"/>
</dbReference>
<dbReference type="STRING" id="428990.SAMN06295987_104278"/>
<organism evidence="1 2">
    <name type="scientific">Novosphingobium mathurense</name>
    <dbReference type="NCBI Taxonomy" id="428990"/>
    <lineage>
        <taxon>Bacteria</taxon>
        <taxon>Pseudomonadati</taxon>
        <taxon>Pseudomonadota</taxon>
        <taxon>Alphaproteobacteria</taxon>
        <taxon>Sphingomonadales</taxon>
        <taxon>Sphingomonadaceae</taxon>
        <taxon>Novosphingobium</taxon>
    </lineage>
</organism>
<proteinExistence type="predicted"/>
<reference evidence="2" key="1">
    <citation type="submission" date="2017-02" db="EMBL/GenBank/DDBJ databases">
        <authorList>
            <person name="Varghese N."/>
            <person name="Submissions S."/>
        </authorList>
    </citation>
    <scope>NUCLEOTIDE SEQUENCE [LARGE SCALE GENOMIC DNA]</scope>
    <source>
        <strain evidence="2">SM117</strain>
    </source>
</reference>
<accession>A0A1U6I6S6</accession>
<dbReference type="EMBL" id="FVZE01000004">
    <property type="protein sequence ID" value="SLK03679.1"/>
    <property type="molecule type" value="Genomic_DNA"/>
</dbReference>
<keyword evidence="2" id="KW-1185">Reference proteome</keyword>